<dbReference type="OrthoDB" id="1660139at2759"/>
<dbReference type="AlphaFoldDB" id="A0A5A7U5Q5"/>
<gene>
    <name evidence="2" type="ORF">E5676_scaffold209G001240</name>
    <name evidence="1" type="ORF">E6C27_scaffold171G007700</name>
</gene>
<evidence type="ECO:0000313" key="3">
    <source>
        <dbReference type="Proteomes" id="UP000321393"/>
    </source>
</evidence>
<evidence type="ECO:0000313" key="1">
    <source>
        <dbReference type="EMBL" id="KAA0049516.1"/>
    </source>
</evidence>
<evidence type="ECO:0000313" key="4">
    <source>
        <dbReference type="Proteomes" id="UP000321947"/>
    </source>
</evidence>
<comment type="caution">
    <text evidence="1">The sequence shown here is derived from an EMBL/GenBank/DDBJ whole genome shotgun (WGS) entry which is preliminary data.</text>
</comment>
<name>A0A5A7U5Q5_CUCMM</name>
<dbReference type="EMBL" id="SSTE01012362">
    <property type="protein sequence ID" value="KAA0049516.1"/>
    <property type="molecule type" value="Genomic_DNA"/>
</dbReference>
<proteinExistence type="predicted"/>
<dbReference type="Proteomes" id="UP000321947">
    <property type="component" value="Unassembled WGS sequence"/>
</dbReference>
<dbReference type="PANTHER" id="PTHR33484:SF12">
    <property type="entry name" value="AP2_ERF DOMAIN-CONTAINING PROTEIN"/>
    <property type="match status" value="1"/>
</dbReference>
<dbReference type="EMBL" id="SSTD01008340">
    <property type="protein sequence ID" value="TYK16196.1"/>
    <property type="molecule type" value="Genomic_DNA"/>
</dbReference>
<reference evidence="3 4" key="1">
    <citation type="submission" date="2019-08" db="EMBL/GenBank/DDBJ databases">
        <title>Draft genome sequences of two oriental melons (Cucumis melo L. var makuwa).</title>
        <authorList>
            <person name="Kwon S.-Y."/>
        </authorList>
    </citation>
    <scope>NUCLEOTIDE SEQUENCE [LARGE SCALE GENOMIC DNA]</scope>
    <source>
        <strain evidence="4">cv. Chang Bougi</strain>
        <strain evidence="3">cv. SW 3</strain>
        <tissue evidence="1">Leaf</tissue>
    </source>
</reference>
<sequence>MAARKDLARNDLARIGVEAFALIEEHYDRPRRRPRQVVPAPPQPVVAIQPPKRMVESSPPIRCDQLAKAHGGIIIKEWGGKRVNKVV</sequence>
<accession>A0A5A7U5Q5</accession>
<evidence type="ECO:0000313" key="2">
    <source>
        <dbReference type="EMBL" id="TYK16196.1"/>
    </source>
</evidence>
<dbReference type="Proteomes" id="UP000321393">
    <property type="component" value="Unassembled WGS sequence"/>
</dbReference>
<organism evidence="1 3">
    <name type="scientific">Cucumis melo var. makuwa</name>
    <name type="common">Oriental melon</name>
    <dbReference type="NCBI Taxonomy" id="1194695"/>
    <lineage>
        <taxon>Eukaryota</taxon>
        <taxon>Viridiplantae</taxon>
        <taxon>Streptophyta</taxon>
        <taxon>Embryophyta</taxon>
        <taxon>Tracheophyta</taxon>
        <taxon>Spermatophyta</taxon>
        <taxon>Magnoliopsida</taxon>
        <taxon>eudicotyledons</taxon>
        <taxon>Gunneridae</taxon>
        <taxon>Pentapetalae</taxon>
        <taxon>rosids</taxon>
        <taxon>fabids</taxon>
        <taxon>Cucurbitales</taxon>
        <taxon>Cucurbitaceae</taxon>
        <taxon>Benincaseae</taxon>
        <taxon>Cucumis</taxon>
    </lineage>
</organism>
<dbReference type="PANTHER" id="PTHR33484">
    <property type="entry name" value="BNAC07G33360D PROTEIN"/>
    <property type="match status" value="1"/>
</dbReference>
<protein>
    <submittedName>
        <fullName evidence="1">Uncharacterized protein</fullName>
    </submittedName>
</protein>